<dbReference type="KEGG" id="clg:Calag_0120"/>
<feature type="transmembrane region" description="Helical" evidence="5">
    <location>
        <begin position="157"/>
        <end position="180"/>
    </location>
</feature>
<proteinExistence type="predicted"/>
<feature type="transmembrane region" description="Helical" evidence="5">
    <location>
        <begin position="348"/>
        <end position="369"/>
    </location>
</feature>
<feature type="transmembrane region" description="Helical" evidence="5">
    <location>
        <begin position="240"/>
        <end position="259"/>
    </location>
</feature>
<dbReference type="RefSeq" id="WP_015231806.1">
    <property type="nucleotide sequence ID" value="NC_019791.1"/>
</dbReference>
<feature type="transmembrane region" description="Helical" evidence="5">
    <location>
        <begin position="436"/>
        <end position="453"/>
    </location>
</feature>
<dbReference type="GeneID" id="14211380"/>
<keyword evidence="3 5" id="KW-1133">Transmembrane helix</keyword>
<reference evidence="8" key="1">
    <citation type="submission" date="2012-03" db="EMBL/GenBank/DDBJ databases">
        <title>Complete genome of Caldisphaera lagunensis DSM 15908.</title>
        <authorList>
            <person name="Lucas S."/>
            <person name="Copeland A."/>
            <person name="Lapidus A."/>
            <person name="Glavina del Rio T."/>
            <person name="Dalin E."/>
            <person name="Tice H."/>
            <person name="Bruce D."/>
            <person name="Goodwin L."/>
            <person name="Pitluck S."/>
            <person name="Peters L."/>
            <person name="Mikhailova N."/>
            <person name="Teshima H."/>
            <person name="Kyrpides N."/>
            <person name="Mavromatis K."/>
            <person name="Ivanova N."/>
            <person name="Brettin T."/>
            <person name="Detter J.C."/>
            <person name="Han C."/>
            <person name="Larimer F."/>
            <person name="Land M."/>
            <person name="Hauser L."/>
            <person name="Markowitz V."/>
            <person name="Cheng J.-F."/>
            <person name="Hugenholtz P."/>
            <person name="Woyke T."/>
            <person name="Wu D."/>
            <person name="Spring S."/>
            <person name="Schroeder M."/>
            <person name="Brambilla E."/>
            <person name="Klenk H.-P."/>
            <person name="Eisen J.A."/>
        </authorList>
    </citation>
    <scope>NUCLEOTIDE SEQUENCE [LARGE SCALE GENOMIC DNA]</scope>
    <source>
        <strain evidence="8">DSM 15908 / JCM 11604 / IC-154</strain>
    </source>
</reference>
<feature type="transmembrane region" description="Helical" evidence="5">
    <location>
        <begin position="129"/>
        <end position="150"/>
    </location>
</feature>
<evidence type="ECO:0000256" key="1">
    <source>
        <dbReference type="ARBA" id="ARBA00004141"/>
    </source>
</evidence>
<keyword evidence="4 5" id="KW-0472">Membrane</keyword>
<feature type="transmembrane region" description="Helical" evidence="5">
    <location>
        <begin position="389"/>
        <end position="406"/>
    </location>
</feature>
<dbReference type="STRING" id="1056495.Calag_0120"/>
<keyword evidence="8" id="KW-1185">Reference proteome</keyword>
<evidence type="ECO:0000256" key="3">
    <source>
        <dbReference type="ARBA" id="ARBA00022989"/>
    </source>
</evidence>
<dbReference type="Pfam" id="PF00324">
    <property type="entry name" value="AA_permease"/>
    <property type="match status" value="1"/>
</dbReference>
<feature type="transmembrane region" description="Helical" evidence="5">
    <location>
        <begin position="48"/>
        <end position="68"/>
    </location>
</feature>
<dbReference type="AlphaFoldDB" id="L0A7R1"/>
<feature type="domain" description="Amino acid permease/ SLC12A" evidence="6">
    <location>
        <begin position="21"/>
        <end position="445"/>
    </location>
</feature>
<gene>
    <name evidence="7" type="ordered locus">Calag_0120</name>
</gene>
<dbReference type="Gene3D" id="1.20.1740.10">
    <property type="entry name" value="Amino acid/polyamine transporter I"/>
    <property type="match status" value="1"/>
</dbReference>
<dbReference type="PIRSF" id="PIRSF006060">
    <property type="entry name" value="AA_transporter"/>
    <property type="match status" value="1"/>
</dbReference>
<protein>
    <submittedName>
        <fullName evidence="7">Gamma-aminobutyrate permease-like transporter</fullName>
    </submittedName>
</protein>
<dbReference type="PANTHER" id="PTHR42770:SF11">
    <property type="entry name" value="INNER MEMBRANE TRANSPORT PROTEIN YBAT"/>
    <property type="match status" value="1"/>
</dbReference>
<sequence length="458" mass="50261">MKKENKLQKDAVSIIGDFFNSLGGQAPTYSIAGGTALILSTSYASSPLAMLITLIGVLAIVYSVFILSKRYSHSASFYYYVSKVLGTPTGYFNGIIYTIFYSIIGVGSVAIAFAYLGYEGILASTGIKVNPLVLIAIPIIISFIIAYFGIKPSIKSEVVIATIEIGILLLFVGFSFFYNIHNLTLYPFTLKGTFTNSLKGELAAISGGLIFGITYFMGFEVSTQLGEESKDPNKAIPTSTLFSTIIMGFLYIIVTYAIILNVGFNYNSISSFIAQAQGAGLNPVYILMKKYLGNPGLIIFSILTMFSVFGCYLATLNATARMIYGMSKENLLPKKFEEVNKYKSPKNALIISTLLSSIIIILFYLLSFNSGSLVEQTYNAMENAYAIDSLYYVISLAFLSISAFSLTNVKGKIISIIGLVILAITFYYSIVNLYYLIAVVLTAIFVIISYFYIKRWVN</sequence>
<name>L0A7R1_CALLD</name>
<feature type="transmembrane region" description="Helical" evidence="5">
    <location>
        <begin position="297"/>
        <end position="318"/>
    </location>
</feature>
<organism evidence="7 8">
    <name type="scientific">Caldisphaera lagunensis (strain DSM 15908 / JCM 11604 / ANMR 0165 / IC-154)</name>
    <dbReference type="NCBI Taxonomy" id="1056495"/>
    <lineage>
        <taxon>Archaea</taxon>
        <taxon>Thermoproteota</taxon>
        <taxon>Thermoprotei</taxon>
        <taxon>Acidilobales</taxon>
        <taxon>Caldisphaeraceae</taxon>
        <taxon>Caldisphaera</taxon>
    </lineage>
</organism>
<dbReference type="HOGENOM" id="CLU_596665_0_0_2"/>
<dbReference type="EMBL" id="CP003378">
    <property type="protein sequence ID" value="AFZ69908.1"/>
    <property type="molecule type" value="Genomic_DNA"/>
</dbReference>
<feature type="transmembrane region" description="Helical" evidence="5">
    <location>
        <begin position="89"/>
        <end position="117"/>
    </location>
</feature>
<evidence type="ECO:0000313" key="7">
    <source>
        <dbReference type="EMBL" id="AFZ69908.1"/>
    </source>
</evidence>
<comment type="subcellular location">
    <subcellularLocation>
        <location evidence="1">Membrane</location>
        <topology evidence="1">Multi-pass membrane protein</topology>
    </subcellularLocation>
</comment>
<dbReference type="OrthoDB" id="43026at2157"/>
<accession>L0A7R1</accession>
<evidence type="ECO:0000259" key="6">
    <source>
        <dbReference type="Pfam" id="PF00324"/>
    </source>
</evidence>
<evidence type="ECO:0000256" key="4">
    <source>
        <dbReference type="ARBA" id="ARBA00023136"/>
    </source>
</evidence>
<evidence type="ECO:0000256" key="5">
    <source>
        <dbReference type="SAM" id="Phobius"/>
    </source>
</evidence>
<dbReference type="InParanoid" id="L0A7R1"/>
<dbReference type="InterPro" id="IPR004841">
    <property type="entry name" value="AA-permease/SLC12A_dom"/>
</dbReference>
<dbReference type="eggNOG" id="arCOG03650">
    <property type="taxonomic scope" value="Archaea"/>
</dbReference>
<dbReference type="GO" id="GO:0016020">
    <property type="term" value="C:membrane"/>
    <property type="evidence" value="ECO:0007669"/>
    <property type="project" value="UniProtKB-SubCell"/>
</dbReference>
<keyword evidence="2 5" id="KW-0812">Transmembrane</keyword>
<evidence type="ECO:0000313" key="8">
    <source>
        <dbReference type="Proteomes" id="UP000010469"/>
    </source>
</evidence>
<dbReference type="GO" id="GO:0055085">
    <property type="term" value="P:transmembrane transport"/>
    <property type="evidence" value="ECO:0007669"/>
    <property type="project" value="InterPro"/>
</dbReference>
<dbReference type="InterPro" id="IPR050367">
    <property type="entry name" value="APC_superfamily"/>
</dbReference>
<dbReference type="PANTHER" id="PTHR42770">
    <property type="entry name" value="AMINO ACID TRANSPORTER-RELATED"/>
    <property type="match status" value="1"/>
</dbReference>
<feature type="transmembrane region" description="Helical" evidence="5">
    <location>
        <begin position="413"/>
        <end position="430"/>
    </location>
</feature>
<dbReference type="Proteomes" id="UP000010469">
    <property type="component" value="Chromosome"/>
</dbReference>
<evidence type="ECO:0000256" key="2">
    <source>
        <dbReference type="ARBA" id="ARBA00022692"/>
    </source>
</evidence>
<feature type="transmembrane region" description="Helical" evidence="5">
    <location>
        <begin position="200"/>
        <end position="219"/>
    </location>
</feature>